<gene>
    <name evidence="12" type="primary">valS</name>
    <name evidence="17" type="ORF">ETSY1_23740</name>
</gene>
<feature type="short sequence motif" description="'HIGH' region" evidence="12">
    <location>
        <begin position="46"/>
        <end position="56"/>
    </location>
</feature>
<evidence type="ECO:0000256" key="8">
    <source>
        <dbReference type="ARBA" id="ARBA00023054"/>
    </source>
</evidence>
<dbReference type="PROSITE" id="PS00178">
    <property type="entry name" value="AA_TRNA_LIGASE_I"/>
    <property type="match status" value="1"/>
</dbReference>
<dbReference type="Pfam" id="PF08264">
    <property type="entry name" value="Anticodon_1"/>
    <property type="match status" value="1"/>
</dbReference>
<dbReference type="Proteomes" id="UP000019141">
    <property type="component" value="Unassembled WGS sequence"/>
</dbReference>
<dbReference type="Pfam" id="PF10458">
    <property type="entry name" value="Val_tRNA-synt_C"/>
    <property type="match status" value="1"/>
</dbReference>
<keyword evidence="4 12" id="KW-0436">Ligase</keyword>
<dbReference type="FunFam" id="1.10.287.380:FF:000001">
    <property type="entry name" value="Valine--tRNA ligase"/>
    <property type="match status" value="1"/>
</dbReference>
<dbReference type="AlphaFoldDB" id="W4LIJ0"/>
<dbReference type="SUPFAM" id="SSF50677">
    <property type="entry name" value="ValRS/IleRS/LeuRS editing domain"/>
    <property type="match status" value="1"/>
</dbReference>
<dbReference type="InterPro" id="IPR037118">
    <property type="entry name" value="Val-tRNA_synth_C_sf"/>
</dbReference>
<feature type="domain" description="Aminoacyl-tRNA synthetase class Ia" evidence="14">
    <location>
        <begin position="17"/>
        <end position="710"/>
    </location>
</feature>
<dbReference type="InterPro" id="IPR001412">
    <property type="entry name" value="aa-tRNA-synth_I_CS"/>
</dbReference>
<proteinExistence type="inferred from homology"/>
<dbReference type="InterPro" id="IPR002303">
    <property type="entry name" value="Valyl-tRNA_ligase"/>
</dbReference>
<dbReference type="PRINTS" id="PR00986">
    <property type="entry name" value="TRNASYNTHVAL"/>
</dbReference>
<feature type="binding site" evidence="12">
    <location>
        <position position="674"/>
    </location>
    <ligand>
        <name>ATP</name>
        <dbReference type="ChEBI" id="CHEBI:30616"/>
    </ligand>
</feature>
<organism evidence="17 18">
    <name type="scientific">Entotheonella factor</name>
    <dbReference type="NCBI Taxonomy" id="1429438"/>
    <lineage>
        <taxon>Bacteria</taxon>
        <taxon>Pseudomonadati</taxon>
        <taxon>Nitrospinota/Tectimicrobiota group</taxon>
        <taxon>Candidatus Tectimicrobiota</taxon>
        <taxon>Candidatus Entotheonellia</taxon>
        <taxon>Candidatus Entotheonellales</taxon>
        <taxon>Candidatus Entotheonellaceae</taxon>
        <taxon>Candidatus Entotheonella</taxon>
    </lineage>
</organism>
<keyword evidence="3 12" id="KW-0963">Cytoplasm</keyword>
<sequence>MSSELPKQYEPANIETQIFQQWLDAKAFAAFPDEVPKPYVIMMPLPNVTGALHMGHAMDNVMQDLLIRWHRMQGDNALWMAGTDHAGIATQAVVEKRLFELEGQTRHDVGREGLVARIWEWKEQYQRRIVQQQQSMGCSCDWDRQRFTMDAVCARAVRWTFFNMFRDGLIFRGNRLVNWDCQLQTAVADDEIVYDTVQGHFYYLRYPIIDPQPGEPTHVVVATTRPETMLGDTAVACHPDPAAALDTAIADARERLSRAATRDREALAEDVERLESRRQTHLPTLLKFAEMARDGRQVRLPLLDRPMPLITDTWAKPELGSGCVKITPAHDPNDYDVWTRHQDEIDRINILNEDGTLNANAGPYAGLDRFVARDQVVTDLEAQDLLEGKEARDIEVGHSDRSKTVIEPYLSKQWFVRMGDVPGGVVCGRGMPHEFVAPGLAQAAIDAAQGEWRSATGRHVSFHPDPVRYGNTYIQWLAEKRDWCISRQLWWGHRIPIWAGTLSQGEPLQQLLAALEPYLGRNDVSAWATLADGSSYPLPSDTQKLAASDEIEILVCLRDIDADAALEDLGLVHDPDVLDTWFSSGIWPHSTLGWPDPETAQVDAGQQPLGQQNGHTNCLDYYYPGSCLVTGRDIITLWVARMVLMGLYNLGDVPFTDVFVHANILDGKGERMSKSKGNGIDPVDIIDQYGADAMRYVLCDMQTGMQDIRLPVQAVSPFTGNLIDLATASHGNSIFTYLCPESGQEFDVLGTMPDIPSAKLVSDRFEVGRNFCNKLLNAVRFAMLNLQDVAFKPRQLQDLADEDRWILSRLSHAITSVQTSLADYNPSAALGAARDFFWSELCDWYLEFIKPRMRDPEQAPLAQQVLAVSIDQVLRLLHPFVPFLTERLWQALVEQAPSRGIDTALPSSEGLLHAAWPQANPAWRDEGIEQHIAFLQDIIRAIRDIRSRYTIPPQARVTARIPAEGETAAALRAGTELLKTMAGLEALEIGAGIERSPDAATAVVGALEVYIPGVIDPEKERVRLAKQQQDLQKRIDGSRRKLDNEKFLSNAKPDVVQKERDRLAESEAEMENVEAALAALS</sequence>
<dbReference type="PANTHER" id="PTHR11946:SF93">
    <property type="entry name" value="VALINE--TRNA LIGASE, CHLOROPLASTIC_MITOCHONDRIAL 2"/>
    <property type="match status" value="1"/>
</dbReference>
<dbReference type="GO" id="GO:0002161">
    <property type="term" value="F:aminoacyl-tRNA deacylase activity"/>
    <property type="evidence" value="ECO:0007669"/>
    <property type="project" value="InterPro"/>
</dbReference>
<comment type="caution">
    <text evidence="17">The sequence shown here is derived from an EMBL/GenBank/DDBJ whole genome shotgun (WGS) entry which is preliminary data.</text>
</comment>
<accession>W4LIJ0</accession>
<evidence type="ECO:0000256" key="3">
    <source>
        <dbReference type="ARBA" id="ARBA00022490"/>
    </source>
</evidence>
<feature type="compositionally biased region" description="Basic and acidic residues" evidence="13">
    <location>
        <begin position="1055"/>
        <end position="1065"/>
    </location>
</feature>
<dbReference type="InterPro" id="IPR014729">
    <property type="entry name" value="Rossmann-like_a/b/a_fold"/>
</dbReference>
<comment type="domain">
    <text evidence="12">The C-terminal coiled-coil domain is crucial for aminoacylation activity.</text>
</comment>
<protein>
    <recommendedName>
        <fullName evidence="12">Valine--tRNA ligase</fullName>
        <ecNumber evidence="12">6.1.1.9</ecNumber>
    </recommendedName>
    <alternativeName>
        <fullName evidence="12">Valyl-tRNA synthetase</fullName>
        <shortName evidence="12">ValRS</shortName>
    </alternativeName>
</protein>
<dbReference type="Gene3D" id="3.40.50.620">
    <property type="entry name" value="HUPs"/>
    <property type="match status" value="2"/>
</dbReference>
<dbReference type="SUPFAM" id="SSF47323">
    <property type="entry name" value="Anticodon-binding domain of a subclass of class I aminoacyl-tRNA synthetases"/>
    <property type="match status" value="1"/>
</dbReference>
<comment type="domain">
    <text evidence="12">ValRS has two distinct active sites: one for aminoacylation and one for editing. The misactivated threonine is translocated from the active site to the editing site.</text>
</comment>
<dbReference type="Gene3D" id="1.10.730.10">
    <property type="entry name" value="Isoleucyl-tRNA Synthetase, Domain 1"/>
    <property type="match status" value="1"/>
</dbReference>
<evidence type="ECO:0000256" key="9">
    <source>
        <dbReference type="ARBA" id="ARBA00023146"/>
    </source>
</evidence>
<evidence type="ECO:0000256" key="13">
    <source>
        <dbReference type="SAM" id="MobiDB-lite"/>
    </source>
</evidence>
<name>W4LIJ0_ENTF1</name>
<dbReference type="InterPro" id="IPR010978">
    <property type="entry name" value="tRNA-bd_arm"/>
</dbReference>
<evidence type="ECO:0000259" key="15">
    <source>
        <dbReference type="Pfam" id="PF08264"/>
    </source>
</evidence>
<comment type="catalytic activity">
    <reaction evidence="10 12">
        <text>tRNA(Val) + L-valine + ATP = L-valyl-tRNA(Val) + AMP + diphosphate</text>
        <dbReference type="Rhea" id="RHEA:10704"/>
        <dbReference type="Rhea" id="RHEA-COMP:9672"/>
        <dbReference type="Rhea" id="RHEA-COMP:9708"/>
        <dbReference type="ChEBI" id="CHEBI:30616"/>
        <dbReference type="ChEBI" id="CHEBI:33019"/>
        <dbReference type="ChEBI" id="CHEBI:57762"/>
        <dbReference type="ChEBI" id="CHEBI:78442"/>
        <dbReference type="ChEBI" id="CHEBI:78537"/>
        <dbReference type="ChEBI" id="CHEBI:456215"/>
        <dbReference type="EC" id="6.1.1.9"/>
    </reaction>
</comment>
<reference evidence="17 18" key="1">
    <citation type="journal article" date="2014" name="Nature">
        <title>An environmental bacterial taxon with a large and distinct metabolic repertoire.</title>
        <authorList>
            <person name="Wilson M.C."/>
            <person name="Mori T."/>
            <person name="Ruckert C."/>
            <person name="Uria A.R."/>
            <person name="Helf M.J."/>
            <person name="Takada K."/>
            <person name="Gernert C."/>
            <person name="Steffens U.A."/>
            <person name="Heycke N."/>
            <person name="Schmitt S."/>
            <person name="Rinke C."/>
            <person name="Helfrich E.J."/>
            <person name="Brachmann A.O."/>
            <person name="Gurgui C."/>
            <person name="Wakimoto T."/>
            <person name="Kracht M."/>
            <person name="Crusemann M."/>
            <person name="Hentschel U."/>
            <person name="Abe I."/>
            <person name="Matsunaga S."/>
            <person name="Kalinowski J."/>
            <person name="Takeyama H."/>
            <person name="Piel J."/>
        </authorList>
    </citation>
    <scope>NUCLEOTIDE SEQUENCE [LARGE SCALE GENOMIC DNA]</scope>
    <source>
        <strain evidence="18">TSY1</strain>
    </source>
</reference>
<dbReference type="HOGENOM" id="CLU_001493_0_1_7"/>
<comment type="function">
    <text evidence="12">Catalyzes the attachment of valine to tRNA(Val). As ValRS can inadvertently accommodate and process structurally similar amino acids such as threonine, to avoid such errors, it has a 'posttransfer' editing activity that hydrolyzes mischarged Thr-tRNA(Val) in a tRNA-dependent manner.</text>
</comment>
<feature type="region of interest" description="Disordered" evidence="13">
    <location>
        <begin position="1048"/>
        <end position="1068"/>
    </location>
</feature>
<keyword evidence="6 12" id="KW-0067">ATP-binding</keyword>
<dbReference type="GO" id="GO:0004832">
    <property type="term" value="F:valine-tRNA ligase activity"/>
    <property type="evidence" value="ECO:0007669"/>
    <property type="project" value="UniProtKB-UniRule"/>
</dbReference>
<dbReference type="InterPro" id="IPR002300">
    <property type="entry name" value="aa-tRNA-synth_Ia"/>
</dbReference>
<evidence type="ECO:0000256" key="5">
    <source>
        <dbReference type="ARBA" id="ARBA00022741"/>
    </source>
</evidence>
<dbReference type="PATRIC" id="fig|1429438.4.peg.4562"/>
<dbReference type="PANTHER" id="PTHR11946">
    <property type="entry name" value="VALYL-TRNA SYNTHETASES"/>
    <property type="match status" value="1"/>
</dbReference>
<dbReference type="InterPro" id="IPR019499">
    <property type="entry name" value="Val-tRNA_synth_tRNA-bd"/>
</dbReference>
<comment type="subcellular location">
    <subcellularLocation>
        <location evidence="1 12">Cytoplasm</location>
    </subcellularLocation>
</comment>
<keyword evidence="5 12" id="KW-0547">Nucleotide-binding</keyword>
<evidence type="ECO:0000313" key="18">
    <source>
        <dbReference type="Proteomes" id="UP000019141"/>
    </source>
</evidence>
<keyword evidence="18" id="KW-1185">Reference proteome</keyword>
<dbReference type="SUPFAM" id="SSF52374">
    <property type="entry name" value="Nucleotidylyl transferase"/>
    <property type="match status" value="1"/>
</dbReference>
<keyword evidence="9 12" id="KW-0030">Aminoacyl-tRNA synthetase</keyword>
<dbReference type="GO" id="GO:0005524">
    <property type="term" value="F:ATP binding"/>
    <property type="evidence" value="ECO:0007669"/>
    <property type="project" value="UniProtKB-UniRule"/>
</dbReference>
<dbReference type="GO" id="GO:0006438">
    <property type="term" value="P:valyl-tRNA aminoacylation"/>
    <property type="evidence" value="ECO:0007669"/>
    <property type="project" value="UniProtKB-UniRule"/>
</dbReference>
<dbReference type="GO" id="GO:0005829">
    <property type="term" value="C:cytosol"/>
    <property type="evidence" value="ECO:0007669"/>
    <property type="project" value="TreeGrafter"/>
</dbReference>
<feature type="domain" description="Methionyl/Valyl/Leucyl/Isoleucyl-tRNA synthetase anticodon-binding" evidence="15">
    <location>
        <begin position="803"/>
        <end position="958"/>
    </location>
</feature>
<evidence type="ECO:0000256" key="6">
    <source>
        <dbReference type="ARBA" id="ARBA00022840"/>
    </source>
</evidence>
<dbReference type="FunFam" id="3.40.50.620:FF:000032">
    <property type="entry name" value="Valine--tRNA ligase"/>
    <property type="match status" value="1"/>
</dbReference>
<keyword evidence="7 12" id="KW-0648">Protein biosynthesis</keyword>
<comment type="subunit">
    <text evidence="2 12">Monomer.</text>
</comment>
<dbReference type="Gene3D" id="3.90.740.10">
    <property type="entry name" value="Valyl/Leucyl/Isoleucyl-tRNA synthetase, editing domain"/>
    <property type="match status" value="1"/>
</dbReference>
<dbReference type="InterPro" id="IPR009080">
    <property type="entry name" value="tRNAsynth_Ia_anticodon-bd"/>
</dbReference>
<dbReference type="Gene3D" id="1.10.287.380">
    <property type="entry name" value="Valyl-tRNA synthetase, C-terminal domain"/>
    <property type="match status" value="1"/>
</dbReference>
<comment type="similarity">
    <text evidence="11 12">Belongs to the class-I aminoacyl-tRNA synthetase family. ValS type 1 subfamily.</text>
</comment>
<dbReference type="HAMAP" id="MF_02004">
    <property type="entry name" value="Val_tRNA_synth_type1"/>
    <property type="match status" value="1"/>
</dbReference>
<dbReference type="InterPro" id="IPR013155">
    <property type="entry name" value="M/V/L/I-tRNA-synth_anticd-bd"/>
</dbReference>
<feature type="domain" description="Valyl-tRNA synthetase tRNA-binding arm" evidence="16">
    <location>
        <begin position="1018"/>
        <end position="1080"/>
    </location>
</feature>
<dbReference type="Pfam" id="PF00133">
    <property type="entry name" value="tRNA-synt_1"/>
    <property type="match status" value="1"/>
</dbReference>
<evidence type="ECO:0000256" key="10">
    <source>
        <dbReference type="ARBA" id="ARBA00047552"/>
    </source>
</evidence>
<keyword evidence="8 12" id="KW-0175">Coiled coil</keyword>
<comment type="caution">
    <text evidence="12">Lacks conserved residue(s) required for the propagation of feature annotation.</text>
</comment>
<evidence type="ECO:0000256" key="1">
    <source>
        <dbReference type="ARBA" id="ARBA00004496"/>
    </source>
</evidence>
<dbReference type="SUPFAM" id="SSF46589">
    <property type="entry name" value="tRNA-binding arm"/>
    <property type="match status" value="1"/>
</dbReference>
<dbReference type="EMBL" id="AZHW01000698">
    <property type="protein sequence ID" value="ETW97156.1"/>
    <property type="molecule type" value="Genomic_DNA"/>
</dbReference>
<dbReference type="InterPro" id="IPR033705">
    <property type="entry name" value="Anticodon_Ia_Val"/>
</dbReference>
<dbReference type="EC" id="6.1.1.9" evidence="12"/>
<evidence type="ECO:0000256" key="12">
    <source>
        <dbReference type="HAMAP-Rule" id="MF_02004"/>
    </source>
</evidence>
<evidence type="ECO:0000259" key="14">
    <source>
        <dbReference type="Pfam" id="PF00133"/>
    </source>
</evidence>
<evidence type="ECO:0000256" key="11">
    <source>
        <dbReference type="ARBA" id="ARBA00060830"/>
    </source>
</evidence>
<evidence type="ECO:0000256" key="2">
    <source>
        <dbReference type="ARBA" id="ARBA00011245"/>
    </source>
</evidence>
<evidence type="ECO:0000259" key="16">
    <source>
        <dbReference type="Pfam" id="PF10458"/>
    </source>
</evidence>
<dbReference type="CDD" id="cd07962">
    <property type="entry name" value="Anticodon_Ia_Val"/>
    <property type="match status" value="1"/>
</dbReference>
<evidence type="ECO:0000256" key="4">
    <source>
        <dbReference type="ARBA" id="ARBA00022598"/>
    </source>
</evidence>
<evidence type="ECO:0000256" key="7">
    <source>
        <dbReference type="ARBA" id="ARBA00022917"/>
    </source>
</evidence>
<evidence type="ECO:0000313" key="17">
    <source>
        <dbReference type="EMBL" id="ETW97156.1"/>
    </source>
</evidence>
<dbReference type="InterPro" id="IPR009008">
    <property type="entry name" value="Val/Leu/Ile-tRNA-synth_edit"/>
</dbReference>